<dbReference type="Proteomes" id="UP000001554">
    <property type="component" value="Chromosome 2"/>
</dbReference>
<evidence type="ECO:0000313" key="2">
    <source>
        <dbReference type="Proteomes" id="UP000001554"/>
    </source>
</evidence>
<proteinExistence type="predicted"/>
<dbReference type="Gene3D" id="1.25.40.990">
    <property type="match status" value="1"/>
</dbReference>
<organism evidence="2 3">
    <name type="scientific">Branchiostoma floridae</name>
    <name type="common">Florida lancelet</name>
    <name type="synonym">Amphioxus</name>
    <dbReference type="NCBI Taxonomy" id="7739"/>
    <lineage>
        <taxon>Eukaryota</taxon>
        <taxon>Metazoa</taxon>
        <taxon>Chordata</taxon>
        <taxon>Cephalochordata</taxon>
        <taxon>Leptocardii</taxon>
        <taxon>Amphioxiformes</taxon>
        <taxon>Branchiostomatidae</taxon>
        <taxon>Branchiostoma</taxon>
    </lineage>
</organism>
<reference evidence="3" key="2">
    <citation type="submission" date="2025-08" db="UniProtKB">
        <authorList>
            <consortium name="RefSeq"/>
        </authorList>
    </citation>
    <scope>IDENTIFICATION</scope>
    <source>
        <strain evidence="3">S238N-H82</strain>
        <tissue evidence="3">Testes</tissue>
    </source>
</reference>
<reference evidence="2" key="1">
    <citation type="journal article" date="2020" name="Nat. Ecol. Evol.">
        <title>Deeply conserved synteny resolves early events in vertebrate evolution.</title>
        <authorList>
            <person name="Simakov O."/>
            <person name="Marletaz F."/>
            <person name="Yue J.X."/>
            <person name="O'Connell B."/>
            <person name="Jenkins J."/>
            <person name="Brandt A."/>
            <person name="Calef R."/>
            <person name="Tung C.H."/>
            <person name="Huang T.K."/>
            <person name="Schmutz J."/>
            <person name="Satoh N."/>
            <person name="Yu J.K."/>
            <person name="Putnam N.H."/>
            <person name="Green R.E."/>
            <person name="Rokhsar D.S."/>
        </authorList>
    </citation>
    <scope>NUCLEOTIDE SEQUENCE [LARGE SCALE GENOMIC DNA]</scope>
    <source>
        <strain evidence="2">S238N-H82</strain>
    </source>
</reference>
<dbReference type="OrthoDB" id="21502at2759"/>
<dbReference type="KEGG" id="bfo:118409172"/>
<keyword evidence="2" id="KW-1185">Reference proteome</keyword>
<dbReference type="PANTHER" id="PTHR12436:SF3">
    <property type="entry name" value="GERMINAL-CENTER ASSOCIATED NUCLEAR PROTEIN"/>
    <property type="match status" value="1"/>
</dbReference>
<accession>A0A9J7HU51</accession>
<dbReference type="InterPro" id="IPR045107">
    <property type="entry name" value="SAC3/GANP/THP3"/>
</dbReference>
<dbReference type="InterPro" id="IPR005062">
    <property type="entry name" value="SAC3/GANP/THP3_conserved"/>
</dbReference>
<protein>
    <submittedName>
        <fullName evidence="3">Germinal-center associated nuclear protein-like</fullName>
    </submittedName>
</protein>
<sequence length="151" mass="17621">MGITSMGKLRGMAGKNAYEKFQILEQRDRIIRQGSKKQTDLATAKAFVGTCQDMCPEKERYEREFQNRLSLFETLPDDDNRIDHTKAVKEYARSSADKEEPLPHELRPPHVLTLTMNYLVNNILDLGRDGNWGDWYDFVWNRTRGIRKTLV</sequence>
<dbReference type="AlphaFoldDB" id="A0A9J7HU51"/>
<dbReference type="PANTHER" id="PTHR12436">
    <property type="entry name" value="80 KDA MCM3-ASSOCIATED PROTEIN"/>
    <property type="match status" value="1"/>
</dbReference>
<gene>
    <name evidence="3" type="primary">LOC118409172</name>
</gene>
<dbReference type="GeneID" id="118409172"/>
<feature type="domain" description="SAC3/GANP/THP3 conserved" evidence="1">
    <location>
        <begin position="54"/>
        <end position="149"/>
    </location>
</feature>
<dbReference type="Pfam" id="PF03399">
    <property type="entry name" value="SAC3_GANP"/>
    <property type="match status" value="1"/>
</dbReference>
<name>A0A9J7HU51_BRAFL</name>
<evidence type="ECO:0000259" key="1">
    <source>
        <dbReference type="Pfam" id="PF03399"/>
    </source>
</evidence>
<evidence type="ECO:0000313" key="3">
    <source>
        <dbReference type="RefSeq" id="XP_035665934.1"/>
    </source>
</evidence>
<dbReference type="RefSeq" id="XP_035665934.1">
    <property type="nucleotide sequence ID" value="XM_035810041.1"/>
</dbReference>